<protein>
    <submittedName>
        <fullName evidence="2">Uncharacterized protein</fullName>
    </submittedName>
</protein>
<dbReference type="EMBL" id="BMYV01000003">
    <property type="protein sequence ID" value="GGX74613.1"/>
    <property type="molecule type" value="Genomic_DNA"/>
</dbReference>
<name>A0A918KUZ6_9PROT</name>
<feature type="transmembrane region" description="Helical" evidence="1">
    <location>
        <begin position="120"/>
        <end position="150"/>
    </location>
</feature>
<comment type="caution">
    <text evidence="2">The sequence shown here is derived from an EMBL/GenBank/DDBJ whole genome shotgun (WGS) entry which is preliminary data.</text>
</comment>
<dbReference type="RefSeq" id="WP_189586937.1">
    <property type="nucleotide sequence ID" value="NZ_BMYV01000003.1"/>
</dbReference>
<keyword evidence="3" id="KW-1185">Reference proteome</keyword>
<keyword evidence="1" id="KW-1133">Transmembrane helix</keyword>
<keyword evidence="1" id="KW-0812">Transmembrane</keyword>
<organism evidence="2 3">
    <name type="scientific">Litorimonas cladophorae</name>
    <dbReference type="NCBI Taxonomy" id="1220491"/>
    <lineage>
        <taxon>Bacteria</taxon>
        <taxon>Pseudomonadati</taxon>
        <taxon>Pseudomonadota</taxon>
        <taxon>Alphaproteobacteria</taxon>
        <taxon>Maricaulales</taxon>
        <taxon>Robiginitomaculaceae</taxon>
    </lineage>
</organism>
<evidence type="ECO:0000256" key="1">
    <source>
        <dbReference type="SAM" id="Phobius"/>
    </source>
</evidence>
<keyword evidence="1" id="KW-0472">Membrane</keyword>
<proteinExistence type="predicted"/>
<evidence type="ECO:0000313" key="3">
    <source>
        <dbReference type="Proteomes" id="UP000600865"/>
    </source>
</evidence>
<reference evidence="2 3" key="1">
    <citation type="journal article" date="2014" name="Int. J. Syst. Evol. Microbiol.">
        <title>Complete genome sequence of Corynebacterium casei LMG S-19264T (=DSM 44701T), isolated from a smear-ripened cheese.</title>
        <authorList>
            <consortium name="US DOE Joint Genome Institute (JGI-PGF)"/>
            <person name="Walter F."/>
            <person name="Albersmeier A."/>
            <person name="Kalinowski J."/>
            <person name="Ruckert C."/>
        </authorList>
    </citation>
    <scope>NUCLEOTIDE SEQUENCE [LARGE SCALE GENOMIC DNA]</scope>
    <source>
        <strain evidence="2 3">KCTC 23968</strain>
    </source>
</reference>
<dbReference type="Proteomes" id="UP000600865">
    <property type="component" value="Unassembled WGS sequence"/>
</dbReference>
<gene>
    <name evidence="2" type="ORF">GCM10011309_25970</name>
</gene>
<accession>A0A918KUZ6</accession>
<sequence>MSLGPRNTNKSLSNPAATALTAPSLLPAFAAQRAELEVALRGENSSAQTVGAIRSALDRTGAAFARTTEDPALQKAGLWLIEVIKSGTGVLDRAVSAEVAYVETGTPRAGVSSLLGQPTLFYGAAAVLGLVGLVQGAGLVMLSAAVLAGLHTLEPKRFKKLLSILPNRKPPAALEDHTGRQFTAEARLTTDAQGLIGQIEDALKTADHILVRLAEPQAETHWADTPRLAALLQNLLEAGGAGDTGFALDLIDKELPGLLRSGGISVVEYSKKTASYFDELPGMGEGAKVEMAAPALLREDGSVLRRGTVWVRS</sequence>
<evidence type="ECO:0000313" key="2">
    <source>
        <dbReference type="EMBL" id="GGX74613.1"/>
    </source>
</evidence>
<dbReference type="AlphaFoldDB" id="A0A918KUZ6"/>